<proteinExistence type="predicted"/>
<name>X0W2H4_9ZZZZ</name>
<comment type="caution">
    <text evidence="1">The sequence shown here is derived from an EMBL/GenBank/DDBJ whole genome shotgun (WGS) entry which is preliminary data.</text>
</comment>
<accession>X0W2H4</accession>
<dbReference type="AlphaFoldDB" id="X0W2H4"/>
<feature type="non-terminal residue" evidence="1">
    <location>
        <position position="51"/>
    </location>
</feature>
<organism evidence="1">
    <name type="scientific">marine sediment metagenome</name>
    <dbReference type="NCBI Taxonomy" id="412755"/>
    <lineage>
        <taxon>unclassified sequences</taxon>
        <taxon>metagenomes</taxon>
        <taxon>ecological metagenomes</taxon>
    </lineage>
</organism>
<evidence type="ECO:0000313" key="1">
    <source>
        <dbReference type="EMBL" id="GAG17527.1"/>
    </source>
</evidence>
<reference evidence="1" key="1">
    <citation type="journal article" date="2014" name="Front. Microbiol.">
        <title>High frequency of phylogenetically diverse reductive dehalogenase-homologous genes in deep subseafloor sedimentary metagenomes.</title>
        <authorList>
            <person name="Kawai M."/>
            <person name="Futagami T."/>
            <person name="Toyoda A."/>
            <person name="Takaki Y."/>
            <person name="Nishi S."/>
            <person name="Hori S."/>
            <person name="Arai W."/>
            <person name="Tsubouchi T."/>
            <person name="Morono Y."/>
            <person name="Uchiyama I."/>
            <person name="Ito T."/>
            <person name="Fujiyama A."/>
            <person name="Inagaki F."/>
            <person name="Takami H."/>
        </authorList>
    </citation>
    <scope>NUCLEOTIDE SEQUENCE</scope>
    <source>
        <strain evidence="1">Expedition CK06-06</strain>
    </source>
</reference>
<protein>
    <submittedName>
        <fullName evidence="1">Uncharacterized protein</fullName>
    </submittedName>
</protein>
<gene>
    <name evidence="1" type="ORF">S01H1_50739</name>
</gene>
<sequence length="51" mass="5919">MAQATWDTGWFQPQIYQLLLEDLGYTFTGVETLNNVEFYFFSAGGDIDFWA</sequence>
<dbReference type="Gene3D" id="3.40.190.10">
    <property type="entry name" value="Periplasmic binding protein-like II"/>
    <property type="match status" value="1"/>
</dbReference>
<dbReference type="EMBL" id="BARS01032702">
    <property type="protein sequence ID" value="GAG17527.1"/>
    <property type="molecule type" value="Genomic_DNA"/>
</dbReference>